<keyword evidence="3" id="KW-1185">Reference proteome</keyword>
<reference evidence="2 3" key="1">
    <citation type="submission" date="2019-03" db="EMBL/GenBank/DDBJ databases">
        <title>Genomic Encyclopedia of Type Strains, Phase IV (KMG-IV): sequencing the most valuable type-strain genomes for metagenomic binning, comparative biology and taxonomic classification.</title>
        <authorList>
            <person name="Goeker M."/>
        </authorList>
    </citation>
    <scope>NUCLEOTIDE SEQUENCE [LARGE SCALE GENOMIC DNA]</scope>
    <source>
        <strain evidence="2 3">DSM 100055</strain>
    </source>
</reference>
<protein>
    <submittedName>
        <fullName evidence="2">Uncharacterized protein</fullName>
    </submittedName>
</protein>
<name>A0AA46I5R8_9FUSO</name>
<keyword evidence="1" id="KW-0732">Signal</keyword>
<organism evidence="2 3">
    <name type="scientific">Hypnocyclicus thermotrophus</name>
    <dbReference type="NCBI Taxonomy" id="1627895"/>
    <lineage>
        <taxon>Bacteria</taxon>
        <taxon>Fusobacteriati</taxon>
        <taxon>Fusobacteriota</taxon>
        <taxon>Fusobacteriia</taxon>
        <taxon>Fusobacteriales</taxon>
        <taxon>Fusobacteriaceae</taxon>
        <taxon>Hypnocyclicus</taxon>
    </lineage>
</organism>
<evidence type="ECO:0000256" key="1">
    <source>
        <dbReference type="SAM" id="SignalP"/>
    </source>
</evidence>
<evidence type="ECO:0000313" key="3">
    <source>
        <dbReference type="Proteomes" id="UP000294678"/>
    </source>
</evidence>
<dbReference type="AlphaFoldDB" id="A0AA46I5R8"/>
<accession>A0AA46I5R8</accession>
<gene>
    <name evidence="2" type="ORF">EV215_1133</name>
</gene>
<feature type="chain" id="PRO_5041346135" evidence="1">
    <location>
        <begin position="17"/>
        <end position="388"/>
    </location>
</feature>
<feature type="signal peptide" evidence="1">
    <location>
        <begin position="1"/>
        <end position="16"/>
    </location>
</feature>
<dbReference type="Proteomes" id="UP000294678">
    <property type="component" value="Unassembled WGS sequence"/>
</dbReference>
<dbReference type="EMBL" id="SOBG01000004">
    <property type="protein sequence ID" value="TDT70583.1"/>
    <property type="molecule type" value="Genomic_DNA"/>
</dbReference>
<evidence type="ECO:0000313" key="2">
    <source>
        <dbReference type="EMBL" id="TDT70583.1"/>
    </source>
</evidence>
<sequence>MKKIFLFFVIATIAFAENFGANIFPENSYFYFYSKTENIFNILDKNFENEIDILKKNKNFKNIDIEKVIENKEYSVVFLNDGEKLKFIILVNMIGLDKKLIESNEFETETFNGMTIKYSLGDKPYIYGYDDNYLIFSDDMNLFFWMIDTKNEKFLKDKKSFKKLMNYEEKDTKYKYYIEKDEIIEDKVSVAKSKFLLENGEINRYYIPGEKTNILKEYNLENIIPPQFESIEMGRNTKYMQNEIEKQLSEFYVENELFDFDLNMAGKIKYLNGTYFFFKKDNYLNSEQIIKKIYEKILFFNKKIEFIDLKKYKMYEIPLLYKKIYLININDFVVVTTENKVLQDFLNGFIKNTNFNSVENYDNIKLENGKIFLNSLNDEVYTIGETDY</sequence>
<proteinExistence type="predicted"/>
<comment type="caution">
    <text evidence="2">The sequence shown here is derived from an EMBL/GenBank/DDBJ whole genome shotgun (WGS) entry which is preliminary data.</text>
</comment>
<dbReference type="RefSeq" id="WP_134113018.1">
    <property type="nucleotide sequence ID" value="NZ_SOBG01000004.1"/>
</dbReference>